<reference evidence="4 5" key="1">
    <citation type="journal article" date="2018" name="Mol. Plant">
        <title>The genome of Artemisia annua provides insight into the evolution of Asteraceae family and artemisinin biosynthesis.</title>
        <authorList>
            <person name="Shen Q."/>
            <person name="Zhang L."/>
            <person name="Liao Z."/>
            <person name="Wang S."/>
            <person name="Yan T."/>
            <person name="Shi P."/>
            <person name="Liu M."/>
            <person name="Fu X."/>
            <person name="Pan Q."/>
            <person name="Wang Y."/>
            <person name="Lv Z."/>
            <person name="Lu X."/>
            <person name="Zhang F."/>
            <person name="Jiang W."/>
            <person name="Ma Y."/>
            <person name="Chen M."/>
            <person name="Hao X."/>
            <person name="Li L."/>
            <person name="Tang Y."/>
            <person name="Lv G."/>
            <person name="Zhou Y."/>
            <person name="Sun X."/>
            <person name="Brodelius P.E."/>
            <person name="Rose J.K.C."/>
            <person name="Tang K."/>
        </authorList>
    </citation>
    <scope>NUCLEOTIDE SEQUENCE [LARGE SCALE GENOMIC DNA]</scope>
    <source>
        <strain evidence="5">cv. Huhao1</strain>
        <tissue evidence="4">Leaf</tissue>
    </source>
</reference>
<dbReference type="Gene3D" id="1.25.40.10">
    <property type="entry name" value="Tetratricopeptide repeat domain"/>
    <property type="match status" value="1"/>
</dbReference>
<feature type="region of interest" description="Disordered" evidence="3">
    <location>
        <begin position="1"/>
        <end position="20"/>
    </location>
</feature>
<keyword evidence="1" id="KW-0677">Repeat</keyword>
<dbReference type="InterPro" id="IPR011990">
    <property type="entry name" value="TPR-like_helical_dom_sf"/>
</dbReference>
<keyword evidence="5" id="KW-1185">Reference proteome</keyword>
<dbReference type="SUPFAM" id="SSF48452">
    <property type="entry name" value="TPR-like"/>
    <property type="match status" value="1"/>
</dbReference>
<evidence type="ECO:0000313" key="4">
    <source>
        <dbReference type="EMBL" id="PWA56193.1"/>
    </source>
</evidence>
<dbReference type="GO" id="GO:0016020">
    <property type="term" value="C:membrane"/>
    <property type="evidence" value="ECO:0007669"/>
    <property type="project" value="TreeGrafter"/>
</dbReference>
<dbReference type="OrthoDB" id="2423701at2759"/>
<dbReference type="InterPro" id="IPR019734">
    <property type="entry name" value="TPR_rpt"/>
</dbReference>
<dbReference type="Pfam" id="PF07719">
    <property type="entry name" value="TPR_2"/>
    <property type="match status" value="1"/>
</dbReference>
<dbReference type="InterPro" id="IPR013105">
    <property type="entry name" value="TPR_2"/>
</dbReference>
<evidence type="ECO:0000313" key="5">
    <source>
        <dbReference type="Proteomes" id="UP000245207"/>
    </source>
</evidence>
<protein>
    <submittedName>
        <fullName evidence="4">Uncharacterized protein</fullName>
    </submittedName>
</protein>
<evidence type="ECO:0000256" key="2">
    <source>
        <dbReference type="ARBA" id="ARBA00022803"/>
    </source>
</evidence>
<dbReference type="Proteomes" id="UP000245207">
    <property type="component" value="Unassembled WGS sequence"/>
</dbReference>
<dbReference type="AlphaFoldDB" id="A0A2U1M4J1"/>
<dbReference type="PANTHER" id="PTHR45831">
    <property type="entry name" value="LD24721P"/>
    <property type="match status" value="1"/>
</dbReference>
<evidence type="ECO:0000256" key="1">
    <source>
        <dbReference type="ARBA" id="ARBA00022737"/>
    </source>
</evidence>
<dbReference type="STRING" id="35608.A0A2U1M4J1"/>
<dbReference type="GO" id="GO:0072380">
    <property type="term" value="C:TRC complex"/>
    <property type="evidence" value="ECO:0007669"/>
    <property type="project" value="TreeGrafter"/>
</dbReference>
<gene>
    <name evidence="4" type="ORF">CTI12_AA417380</name>
</gene>
<dbReference type="GO" id="GO:0006620">
    <property type="term" value="P:post-translational protein targeting to endoplasmic reticulum membrane"/>
    <property type="evidence" value="ECO:0007669"/>
    <property type="project" value="TreeGrafter"/>
</dbReference>
<evidence type="ECO:0000256" key="3">
    <source>
        <dbReference type="SAM" id="MobiDB-lite"/>
    </source>
</evidence>
<dbReference type="EMBL" id="PKPP01006538">
    <property type="protein sequence ID" value="PWA56193.1"/>
    <property type="molecule type" value="Genomic_DNA"/>
</dbReference>
<dbReference type="SMART" id="SM00028">
    <property type="entry name" value="TPR"/>
    <property type="match status" value="2"/>
</dbReference>
<dbReference type="GO" id="GO:0060090">
    <property type="term" value="F:molecular adaptor activity"/>
    <property type="evidence" value="ECO:0007669"/>
    <property type="project" value="TreeGrafter"/>
</dbReference>
<sequence length="223" mass="24834">MGKKASANIECPAPFSDTDASSPEVVMENFDEFFSDTDVSSPEVVMKNFDEPFSDNEVRKQVKSIECSATNQYFKGVSEDELRGQLVGDHEKVLYFRTTASGDDEQALQITKNLSHSAFPDMKQSGCKEFDVKNLAEIFKLQGNEAMQSKMYPAAIDLYNVAIALGGDNAIYYCDRAAAYIQTCQYAEAILDCQKSIAIDPNYIKAHTRLGYIYFVQGIDALE</sequence>
<accession>A0A2U1M4J1</accession>
<name>A0A2U1M4J1_ARTAN</name>
<dbReference type="InterPro" id="IPR047150">
    <property type="entry name" value="SGT"/>
</dbReference>
<keyword evidence="2" id="KW-0802">TPR repeat</keyword>
<comment type="caution">
    <text evidence="4">The sequence shown here is derived from an EMBL/GenBank/DDBJ whole genome shotgun (WGS) entry which is preliminary data.</text>
</comment>
<organism evidence="4 5">
    <name type="scientific">Artemisia annua</name>
    <name type="common">Sweet wormwood</name>
    <dbReference type="NCBI Taxonomy" id="35608"/>
    <lineage>
        <taxon>Eukaryota</taxon>
        <taxon>Viridiplantae</taxon>
        <taxon>Streptophyta</taxon>
        <taxon>Embryophyta</taxon>
        <taxon>Tracheophyta</taxon>
        <taxon>Spermatophyta</taxon>
        <taxon>Magnoliopsida</taxon>
        <taxon>eudicotyledons</taxon>
        <taxon>Gunneridae</taxon>
        <taxon>Pentapetalae</taxon>
        <taxon>asterids</taxon>
        <taxon>campanulids</taxon>
        <taxon>Asterales</taxon>
        <taxon>Asteraceae</taxon>
        <taxon>Asteroideae</taxon>
        <taxon>Anthemideae</taxon>
        <taxon>Artemisiinae</taxon>
        <taxon>Artemisia</taxon>
    </lineage>
</organism>
<dbReference type="PANTHER" id="PTHR45831:SF2">
    <property type="entry name" value="LD24721P"/>
    <property type="match status" value="1"/>
</dbReference>
<proteinExistence type="predicted"/>